<feature type="region of interest" description="Disordered" evidence="1">
    <location>
        <begin position="1"/>
        <end position="21"/>
    </location>
</feature>
<evidence type="ECO:0000313" key="2">
    <source>
        <dbReference type="EMBL" id="GIO33700.1"/>
    </source>
</evidence>
<reference evidence="2" key="1">
    <citation type="submission" date="2021-03" db="EMBL/GenBank/DDBJ databases">
        <title>Antimicrobial resistance genes in bacteria isolated from Japanese honey, and their potential for conferring macrolide and lincosamide resistance in the American foulbrood pathogen Paenibacillus larvae.</title>
        <authorList>
            <person name="Okamoto M."/>
            <person name="Kumagai M."/>
            <person name="Kanamori H."/>
            <person name="Takamatsu D."/>
        </authorList>
    </citation>
    <scope>NUCLEOTIDE SEQUENCE</scope>
    <source>
        <strain evidence="2">J2TS6</strain>
    </source>
</reference>
<organism evidence="2 3">
    <name type="scientific">Paenibacillus albilobatus</name>
    <dbReference type="NCBI Taxonomy" id="2716884"/>
    <lineage>
        <taxon>Bacteria</taxon>
        <taxon>Bacillati</taxon>
        <taxon>Bacillota</taxon>
        <taxon>Bacilli</taxon>
        <taxon>Bacillales</taxon>
        <taxon>Paenibacillaceae</taxon>
        <taxon>Paenibacillus</taxon>
    </lineage>
</organism>
<dbReference type="AlphaFoldDB" id="A0A920CBR2"/>
<gene>
    <name evidence="2" type="ORF">J2TS6_48410</name>
</gene>
<name>A0A920CBR2_9BACL</name>
<dbReference type="RefSeq" id="WP_244873152.1">
    <property type="nucleotide sequence ID" value="NZ_BORQ01000007.1"/>
</dbReference>
<dbReference type="Proteomes" id="UP000679779">
    <property type="component" value="Unassembled WGS sequence"/>
</dbReference>
<sequence>MKDERKPEQLDLFGGADLDNPPAPAGEVLNGVYYERETGLFVSFVLGRRHYEWPAKGCTFDKEWREKTMRERAI</sequence>
<evidence type="ECO:0000313" key="3">
    <source>
        <dbReference type="Proteomes" id="UP000679779"/>
    </source>
</evidence>
<dbReference type="EMBL" id="BORQ01000007">
    <property type="protein sequence ID" value="GIO33700.1"/>
    <property type="molecule type" value="Genomic_DNA"/>
</dbReference>
<evidence type="ECO:0000256" key="1">
    <source>
        <dbReference type="SAM" id="MobiDB-lite"/>
    </source>
</evidence>
<protein>
    <submittedName>
        <fullName evidence="2">Uncharacterized protein</fullName>
    </submittedName>
</protein>
<keyword evidence="3" id="KW-1185">Reference proteome</keyword>
<accession>A0A920CBR2</accession>
<comment type="caution">
    <text evidence="2">The sequence shown here is derived from an EMBL/GenBank/DDBJ whole genome shotgun (WGS) entry which is preliminary data.</text>
</comment>
<proteinExistence type="predicted"/>